<dbReference type="AlphaFoldDB" id="A0A2N9HCH7"/>
<feature type="compositionally biased region" description="Acidic residues" evidence="1">
    <location>
        <begin position="67"/>
        <end position="77"/>
    </location>
</feature>
<organism evidence="2">
    <name type="scientific">Fagus sylvatica</name>
    <name type="common">Beechnut</name>
    <dbReference type="NCBI Taxonomy" id="28930"/>
    <lineage>
        <taxon>Eukaryota</taxon>
        <taxon>Viridiplantae</taxon>
        <taxon>Streptophyta</taxon>
        <taxon>Embryophyta</taxon>
        <taxon>Tracheophyta</taxon>
        <taxon>Spermatophyta</taxon>
        <taxon>Magnoliopsida</taxon>
        <taxon>eudicotyledons</taxon>
        <taxon>Gunneridae</taxon>
        <taxon>Pentapetalae</taxon>
        <taxon>rosids</taxon>
        <taxon>fabids</taxon>
        <taxon>Fagales</taxon>
        <taxon>Fagaceae</taxon>
        <taxon>Fagus</taxon>
    </lineage>
</organism>
<proteinExistence type="predicted"/>
<evidence type="ECO:0000313" key="2">
    <source>
        <dbReference type="EMBL" id="SPD09284.1"/>
    </source>
</evidence>
<feature type="compositionally biased region" description="Polar residues" evidence="1">
    <location>
        <begin position="36"/>
        <end position="54"/>
    </location>
</feature>
<feature type="region of interest" description="Disordered" evidence="1">
    <location>
        <begin position="35"/>
        <end position="102"/>
    </location>
</feature>
<gene>
    <name evidence="2" type="ORF">FSB_LOCUS37166</name>
</gene>
<protein>
    <submittedName>
        <fullName evidence="2">Uncharacterized protein</fullName>
    </submittedName>
</protein>
<accession>A0A2N9HCH7</accession>
<name>A0A2N9HCH7_FAGSY</name>
<feature type="compositionally biased region" description="Basic and acidic residues" evidence="1">
    <location>
        <begin position="78"/>
        <end position="87"/>
    </location>
</feature>
<reference evidence="2" key="1">
    <citation type="submission" date="2018-02" db="EMBL/GenBank/DDBJ databases">
        <authorList>
            <person name="Cohen D.B."/>
            <person name="Kent A.D."/>
        </authorList>
    </citation>
    <scope>NUCLEOTIDE SEQUENCE</scope>
</reference>
<dbReference type="EMBL" id="OIVN01003174">
    <property type="protein sequence ID" value="SPD09284.1"/>
    <property type="molecule type" value="Genomic_DNA"/>
</dbReference>
<evidence type="ECO:0000256" key="1">
    <source>
        <dbReference type="SAM" id="MobiDB-lite"/>
    </source>
</evidence>
<sequence length="375" mass="42187">MNEGKELRKERVMDEVKTQFQMVYNSGFRHGWKSALNKTEQPETSDLFLRTNTPLPYPEAGLKDSGDEADEEEDEEIDDKRGEKDQLQESSQPKLTDKMADAPRLPPSFLQWTEIHGQGFICGSITVTFYVPTIGAVCGKLHFKFWRCDVSVHQRVPGGSEFITEIQPTATDNIFAHFGRLNKEKKERKHTGAHVVRSNLSSAWASCNLFGLQALIRSLIQLVALLGTSIGGRRPPRPRHGSSRLPEAKRLAKFTYQVGRHSCPTSLFGLGPNLVFLGFLLWSLRPPRRRSGLVVTFLGMLDTFMASQDHPQLRSDFSRLLQARLGLSTSHLGLSPIVLGPHKPQPYGLLVSKKEVERRRKHLVLIFNVRAIGEG</sequence>